<evidence type="ECO:0000256" key="2">
    <source>
        <dbReference type="SAM" id="Phobius"/>
    </source>
</evidence>
<dbReference type="RefSeq" id="WP_045170766.1">
    <property type="nucleotide sequence ID" value="NZ_QOHL01000003.1"/>
</dbReference>
<feature type="transmembrane region" description="Helical" evidence="2">
    <location>
        <begin position="6"/>
        <end position="28"/>
    </location>
</feature>
<sequence length="482" mass="55880">MDNNIQYALAAIILLLILFLVVLITLVFRMLHNYNYHKLHQYNTLHQDNTINISPKNISRSLLQNIISIADHHKQQVITGEALVPYVTLQSNGQTPCDQAIKLHISIHDTHYKEYSYFQNAHELFLENTRKYTSYLFRVLKIPEQYSTTHFNKTYHHRIGWSAILDTMFTTFCKKSTDKNFLPPRPEIIQEIITNLRWDGYNILAYKILYHMLYKTPNTTQINISQNSNITKLNFTLTNTRYRIKVDITTKVLISRTEAPTIKYPIDITLSFYISCTSQGNDHSICYQDTNLKLHIPTKLADCINTGPIINDIPEDPNYAMLFKKQQISGTHLLIEYKLPNLVITPLLQKQNYHYLESQAQKVQAGEQTTETKQEVSTRNKTSNTQDILKDQPLNGVTTPFLPQQNYQGSQKQQAVNTIQKSLQVLGDASSYFIRQDCNYSSQQKRQAKKQKTEIKQVANVAKKMLLQPFGDAYSYFIVNNR</sequence>
<protein>
    <submittedName>
        <fullName evidence="3">Uncharacterized protein</fullName>
    </submittedName>
</protein>
<dbReference type="Proteomes" id="UP000293377">
    <property type="component" value="Unassembled WGS sequence"/>
</dbReference>
<evidence type="ECO:0000313" key="4">
    <source>
        <dbReference type="Proteomes" id="UP000293377"/>
    </source>
</evidence>
<dbReference type="OrthoDB" id="9900532at2"/>
<evidence type="ECO:0000313" key="3">
    <source>
        <dbReference type="EMBL" id="RZB12960.1"/>
    </source>
</evidence>
<keyword evidence="2" id="KW-0472">Membrane</keyword>
<reference evidence="3 4" key="1">
    <citation type="submission" date="2018-06" db="EMBL/GenBank/DDBJ databases">
        <title>Complete Genome Sequence of Ehrlichia minasensis Isolated From Cattle.</title>
        <authorList>
            <person name="Aguiar D.M."/>
            <person name="Araujo J.P.A.Jr."/>
            <person name="Nakazato L."/>
            <person name="Bard E."/>
            <person name="Cabezas-Cruz A."/>
        </authorList>
    </citation>
    <scope>NUCLEOTIDE SEQUENCE [LARGE SCALE GENOMIC DNA]</scope>
    <source>
        <strain evidence="3 4">B11</strain>
    </source>
</reference>
<comment type="caution">
    <text evidence="3">The sequence shown here is derived from an EMBL/GenBank/DDBJ whole genome shotgun (WGS) entry which is preliminary data.</text>
</comment>
<keyword evidence="4" id="KW-1185">Reference proteome</keyword>
<dbReference type="STRING" id="1242993.ehr_00176"/>
<name>A0A4Q6I6M4_9RICK</name>
<feature type="region of interest" description="Disordered" evidence="1">
    <location>
        <begin position="363"/>
        <end position="395"/>
    </location>
</feature>
<proteinExistence type="predicted"/>
<dbReference type="AlphaFoldDB" id="A0A4Q6I6M4"/>
<keyword evidence="2" id="KW-1133">Transmembrane helix</keyword>
<gene>
    <name evidence="3" type="ORF">DRF75_01220</name>
</gene>
<accession>A0A4Q6I6M4</accession>
<organism evidence="3 4">
    <name type="scientific">Ehrlichia minasensis</name>
    <dbReference type="NCBI Taxonomy" id="1242993"/>
    <lineage>
        <taxon>Bacteria</taxon>
        <taxon>Pseudomonadati</taxon>
        <taxon>Pseudomonadota</taxon>
        <taxon>Alphaproteobacteria</taxon>
        <taxon>Rickettsiales</taxon>
        <taxon>Anaplasmataceae</taxon>
        <taxon>Ehrlichia</taxon>
    </lineage>
</organism>
<evidence type="ECO:0000256" key="1">
    <source>
        <dbReference type="SAM" id="MobiDB-lite"/>
    </source>
</evidence>
<dbReference type="EMBL" id="QOHL01000003">
    <property type="protein sequence ID" value="RZB12960.1"/>
    <property type="molecule type" value="Genomic_DNA"/>
</dbReference>
<keyword evidence="2" id="KW-0812">Transmembrane</keyword>